<evidence type="ECO:0000256" key="1">
    <source>
        <dbReference type="ARBA" id="ARBA00004567"/>
    </source>
</evidence>
<evidence type="ECO:0000256" key="6">
    <source>
        <dbReference type="ARBA" id="ARBA00023132"/>
    </source>
</evidence>
<feature type="domain" description="Nucleoporin Nup188 N-terminal subdomain III" evidence="9">
    <location>
        <begin position="552"/>
        <end position="993"/>
    </location>
</feature>
<reference evidence="10" key="1">
    <citation type="submission" date="2021-06" db="EMBL/GenBank/DDBJ databases">
        <authorList>
            <person name="Kallberg Y."/>
            <person name="Tangrot J."/>
            <person name="Rosling A."/>
        </authorList>
    </citation>
    <scope>NUCLEOTIDE SEQUENCE</scope>
    <source>
        <strain evidence="10">87-6 pot B 2015</strain>
    </source>
</reference>
<feature type="region of interest" description="Disordered" evidence="8">
    <location>
        <begin position="1"/>
        <end position="27"/>
    </location>
</feature>
<dbReference type="Proteomes" id="UP000789375">
    <property type="component" value="Unassembled WGS sequence"/>
</dbReference>
<comment type="caution">
    <text evidence="10">The sequence shown here is derived from an EMBL/GenBank/DDBJ whole genome shotgun (WGS) entry which is preliminary data.</text>
</comment>
<keyword evidence="3" id="KW-0509">mRNA transport</keyword>
<dbReference type="GO" id="GO:0006405">
    <property type="term" value="P:RNA export from nucleus"/>
    <property type="evidence" value="ECO:0007669"/>
    <property type="project" value="TreeGrafter"/>
</dbReference>
<dbReference type="GO" id="GO:0006606">
    <property type="term" value="P:protein import into nucleus"/>
    <property type="evidence" value="ECO:0007669"/>
    <property type="project" value="TreeGrafter"/>
</dbReference>
<evidence type="ECO:0000256" key="3">
    <source>
        <dbReference type="ARBA" id="ARBA00022816"/>
    </source>
</evidence>
<proteinExistence type="predicted"/>
<gene>
    <name evidence="10" type="ORF">FMOSSE_LOCUS2248</name>
</gene>
<evidence type="ECO:0000256" key="8">
    <source>
        <dbReference type="SAM" id="MobiDB-lite"/>
    </source>
</evidence>
<name>A0A9N8VT26_FUNMO</name>
<comment type="subcellular location">
    <subcellularLocation>
        <location evidence="1">Nucleus</location>
        <location evidence="1">Nuclear pore complex</location>
    </subcellularLocation>
</comment>
<keyword evidence="2" id="KW-0813">Transport</keyword>
<accession>A0A9N8VT26</accession>
<dbReference type="SUPFAM" id="SSF48371">
    <property type="entry name" value="ARM repeat"/>
    <property type="match status" value="1"/>
</dbReference>
<dbReference type="InterPro" id="IPR048883">
    <property type="entry name" value="Nup188_N-subdom_III"/>
</dbReference>
<feature type="compositionally biased region" description="Polar residues" evidence="8">
    <location>
        <begin position="1"/>
        <end position="15"/>
    </location>
</feature>
<dbReference type="PANTHER" id="PTHR31431:SF1">
    <property type="entry name" value="NUCLEOPORIN NUP188"/>
    <property type="match status" value="1"/>
</dbReference>
<evidence type="ECO:0000256" key="4">
    <source>
        <dbReference type="ARBA" id="ARBA00022927"/>
    </source>
</evidence>
<dbReference type="EMBL" id="CAJVPP010000287">
    <property type="protein sequence ID" value="CAG8465369.1"/>
    <property type="molecule type" value="Genomic_DNA"/>
</dbReference>
<evidence type="ECO:0000313" key="10">
    <source>
        <dbReference type="EMBL" id="CAG8465369.1"/>
    </source>
</evidence>
<sequence length="1910" mass="222722">MTSRLSLNTPLSSPKIQKGGRTELTDPSVNPEVFNRYKRSFRAIRFALEKADIRCPPNAMKEIIRHHSPSLKVCLDYFNNSHNTNISKDDTLQGLASEALQLNTRTTHFIMKSFESEYEDYNQLDNGEYLSKLHEFYYEERLNLIKILCKLLFYSKDTNWYYYISAKYFIENLNISEFLDRIFDQFQDLADIGVQAFIPENIKPFSFSMQYIKEQIGILELLCLIYKEHIPRQSTKKYLIKFLTHCMNTKFGYNQFLSLHINSNGQVSLTEVNHFTQILIVLMTLVEFNFTGIFPSVHAKNKRVAPSDDVRAVIERALKMNDDPSNGIFLWLWSSYLTHIQHFYDETSWPKEYQDLESYFNNMISANVSKAYNLNVLDSIHEIFKGPCFRPEELNVKGYKRTFKTYFISIFEAFKIHEIPKHQLLVECFAQVFVDGGPCRDFFKEDSFFEKRISLFTWSISWFPQNFHPLMRLYTALSGDEDSAEEIFVLLKNFSQCTCLVRDEQLKFEVSNVNVVYVKKPIKLFDNIYQGIFTIPENTPGYIIGRFDDSKLVQWNFKYSGWQLFLEMLESFPLIQGRVIPDYDPTLNDDPTPSRIKEILQLLYALLSSSPSLVEKILDHLETCFKDNKPHNDLAFTIFAVIEYVMNNIPDVLDFITSGLQCVKALLPYFKGKIVSYLLQSGFLPKLTSDDLPEESSQFICKLHHLLLKQECVEGRYPITITVLDLAIEFFNYLDDFNLEQDQELWNNSKEILHSLTSYILNVVFVSYDQWRYKNELEHIQIGIKCLTVFNKILLGCPPDFDIPNYNDPIIDVTKDSLRNSLRNYLWDHFMMNEGSYNVLPLFSIIERNKKLSFNFERTDNSHLKKYDKLLELALAFLLRLFKIHKIKTSEVSWLESAMLDRTNVNFNRGLIMVISSYILYPHSLGVPILSSELMTLLFSLGERSIPFQSSLSGLFGNEAETIIIYNNFIKRFATEINVEDLRVAILNFFTVSTKVHIGLAIFGGFELISNQLDRKGKKKETNKLDKKRKFKISMNINDVIVGLLKDWKKVYDTEPRVFLAAVRFLSALWENVRKGEFIILKKLRENNELWINITEILYMRLNDNGHHGDESLELSQGSVVSRANAHVEKICCGRNIKALLFRLLGRELCLVTSQMKDKKNKNRGEFIRSLPAEGIRKILQNILEENMLKFCLEKFTRIDQQPILMSTKFVEENMSPLVKLNRLTILYWSDDYDLTRRYGDNFKYDIHLAWKLLKLSKEISIANSFLKSLCEESHHLSRVSSQVVLLRSWKYFMEITSYILSDGFWITEQKTDISWLILKKVAERLVDEIRRGHNVEITIRDDLADLLLHSMEQLIISKDLSKPRIVHYAELVTLLYNSLTSVINQTQNLDEGHFTSTTYRPILQSLILCLRVLHDANQILKEEDNVLSQFRQSCQSLLSELCDFLVVITKKDEINQDREEDILIILTVLEYLIQPLCNPYPSIWLGILMEKKIITLLLNMFIYSMSMPWKDRPKFSDGVIYFLLTLANFPVGASRLLIDGIMSAFCNNKLSVELQEGKVEPNLEENWHKIWCLMLAVITAMLRTVEKRNLNMILKSVVGFISLYKKQIQRAMECELPTNMFKLEEIQYITILLYHLSIHLNSLEPDIANECLFYYDDPLLILLAKLTYLFTHPKYSSRVMIPLTPEEMKQSTILLTGGIKLAFENVLPDIDLTSSSDGGSEMNKFLQKVQQKLLSINRNILATYINLTESHNVFHMSIPSWSDQLVYLEPLMKVTDKDPATIATLFELIDHGMTLIQLWEYILDTNKFNNIDDLEFWQITWKSSIIIIEMSFVLATSQLTTCFFSEERNKEDIEDLFTEVFERLLKFTRVVRKLLGMGARVLSEESDLKSFEVVLRNLQNFLTKTIGIM</sequence>
<dbReference type="Pfam" id="PF21093">
    <property type="entry name" value="Nup188_N-subdom_III"/>
    <property type="match status" value="1"/>
</dbReference>
<keyword evidence="4" id="KW-0653">Protein transport</keyword>
<evidence type="ECO:0000259" key="9">
    <source>
        <dbReference type="Pfam" id="PF21093"/>
    </source>
</evidence>
<evidence type="ECO:0000256" key="7">
    <source>
        <dbReference type="ARBA" id="ARBA00023242"/>
    </source>
</evidence>
<dbReference type="InterPro" id="IPR016024">
    <property type="entry name" value="ARM-type_fold"/>
</dbReference>
<dbReference type="GO" id="GO:0044611">
    <property type="term" value="C:nuclear pore inner ring"/>
    <property type="evidence" value="ECO:0007669"/>
    <property type="project" value="TreeGrafter"/>
</dbReference>
<keyword evidence="11" id="KW-1185">Reference proteome</keyword>
<evidence type="ECO:0000256" key="2">
    <source>
        <dbReference type="ARBA" id="ARBA00022448"/>
    </source>
</evidence>
<evidence type="ECO:0000313" key="11">
    <source>
        <dbReference type="Proteomes" id="UP000789375"/>
    </source>
</evidence>
<protein>
    <submittedName>
        <fullName evidence="10">1973_t:CDS:1</fullName>
    </submittedName>
</protein>
<keyword evidence="6" id="KW-0906">Nuclear pore complex</keyword>
<dbReference type="PANTHER" id="PTHR31431">
    <property type="entry name" value="NUCLEOPORIN NUP188 HOMOLOG"/>
    <property type="match status" value="1"/>
</dbReference>
<dbReference type="GO" id="GO:0051028">
    <property type="term" value="P:mRNA transport"/>
    <property type="evidence" value="ECO:0007669"/>
    <property type="project" value="UniProtKB-KW"/>
</dbReference>
<keyword evidence="7" id="KW-0539">Nucleus</keyword>
<keyword evidence="5" id="KW-0811">Translocation</keyword>
<organism evidence="10 11">
    <name type="scientific">Funneliformis mosseae</name>
    <name type="common">Endomycorrhizal fungus</name>
    <name type="synonym">Glomus mosseae</name>
    <dbReference type="NCBI Taxonomy" id="27381"/>
    <lineage>
        <taxon>Eukaryota</taxon>
        <taxon>Fungi</taxon>
        <taxon>Fungi incertae sedis</taxon>
        <taxon>Mucoromycota</taxon>
        <taxon>Glomeromycotina</taxon>
        <taxon>Glomeromycetes</taxon>
        <taxon>Glomerales</taxon>
        <taxon>Glomeraceae</taxon>
        <taxon>Funneliformis</taxon>
    </lineage>
</organism>
<evidence type="ECO:0000256" key="5">
    <source>
        <dbReference type="ARBA" id="ARBA00023010"/>
    </source>
</evidence>
<dbReference type="InterPro" id="IPR044840">
    <property type="entry name" value="Nup188"/>
</dbReference>
<dbReference type="GO" id="GO:0017056">
    <property type="term" value="F:structural constituent of nuclear pore"/>
    <property type="evidence" value="ECO:0007669"/>
    <property type="project" value="InterPro"/>
</dbReference>
<dbReference type="Gene3D" id="1.25.10.70">
    <property type="match status" value="1"/>
</dbReference>